<dbReference type="Pfam" id="PF00027">
    <property type="entry name" value="cNMP_binding"/>
    <property type="match status" value="2"/>
</dbReference>
<feature type="compositionally biased region" description="Pro residues" evidence="4">
    <location>
        <begin position="15"/>
        <end position="24"/>
    </location>
</feature>
<feature type="compositionally biased region" description="Polar residues" evidence="4">
    <location>
        <begin position="1"/>
        <end position="13"/>
    </location>
</feature>
<dbReference type="AlphaFoldDB" id="A0A0L0DDZ9"/>
<comment type="cofactor">
    <cofactor evidence="1">
        <name>Mg(2+)</name>
        <dbReference type="ChEBI" id="CHEBI:18420"/>
    </cofactor>
</comment>
<dbReference type="GO" id="GO:0005952">
    <property type="term" value="C:cAMP-dependent protein kinase complex"/>
    <property type="evidence" value="ECO:0007669"/>
    <property type="project" value="InterPro"/>
</dbReference>
<dbReference type="PANTHER" id="PTHR11635:SF152">
    <property type="entry name" value="CAMP-DEPENDENT PROTEIN KINASE TYPE I REGULATORY SUBUNIT-RELATED"/>
    <property type="match status" value="1"/>
</dbReference>
<name>A0A0L0DDZ9_THETB</name>
<dbReference type="Gene3D" id="2.60.120.10">
    <property type="entry name" value="Jelly Rolls"/>
    <property type="match status" value="2"/>
</dbReference>
<evidence type="ECO:0000256" key="4">
    <source>
        <dbReference type="SAM" id="MobiDB-lite"/>
    </source>
</evidence>
<dbReference type="PANTHER" id="PTHR11635">
    <property type="entry name" value="CAMP-DEPENDENT PROTEIN KINASE REGULATORY CHAIN"/>
    <property type="match status" value="1"/>
</dbReference>
<dbReference type="OMA" id="IGWSINW"/>
<evidence type="ECO:0000256" key="2">
    <source>
        <dbReference type="ARBA" id="ARBA00022723"/>
    </source>
</evidence>
<sequence length="395" mass="43016">VTLTFLSRPSHFTSPPLPSPPPSSRPLSLHTAAGVAFVGSCSEGATAVPHTRSLAIMGCGSSRNDPPKGSSNSHPRRRGSHASLSSADGSSSSASNSSDSRSCALSPAEEQKRMQRMRALPRGGRRTSIYSESIVPSSEGGGEYKKVVHKKPAASAAAIAKVLATNILFKDLREDLMQEVIDAMFEKKVRAGTELIKQGDTGDYFYILGRGVVEVFVSGANVLTIEKGGSFGELALLYNAPRAATCKTSTDCVVWGLDRMTFKRTLVNSDDQRRRLYLQLLQRIPLFAEMTLPELRNVAQVLQPRTFQKDEVILRQGDKGKRFFILETGRASVRQTKGNGPEIELAIISSGDYFGEIALVNRQRRAATVVALEKTYTVSLDRDAFVRLLGRLRIS</sequence>
<dbReference type="GO" id="GO:0004862">
    <property type="term" value="F:cAMP-dependent protein kinase inhibitor activity"/>
    <property type="evidence" value="ECO:0007669"/>
    <property type="project" value="TreeGrafter"/>
</dbReference>
<gene>
    <name evidence="6" type="ORF">AMSG_06939</name>
</gene>
<dbReference type="InterPro" id="IPR018490">
    <property type="entry name" value="cNMP-bd_dom_sf"/>
</dbReference>
<dbReference type="SMART" id="SM00100">
    <property type="entry name" value="cNMP"/>
    <property type="match status" value="2"/>
</dbReference>
<dbReference type="GO" id="GO:0034236">
    <property type="term" value="F:protein kinase A catalytic subunit binding"/>
    <property type="evidence" value="ECO:0007669"/>
    <property type="project" value="TreeGrafter"/>
</dbReference>
<feature type="region of interest" description="Disordered" evidence="4">
    <location>
        <begin position="1"/>
        <end position="28"/>
    </location>
</feature>
<dbReference type="PRINTS" id="PR00103">
    <property type="entry name" value="CAMPKINASE"/>
</dbReference>
<dbReference type="EMBL" id="GL349461">
    <property type="protein sequence ID" value="KNC50440.1"/>
    <property type="molecule type" value="Genomic_DNA"/>
</dbReference>
<feature type="compositionally biased region" description="Low complexity" evidence="4">
    <location>
        <begin position="81"/>
        <end position="106"/>
    </location>
</feature>
<dbReference type="FunFam" id="2.60.120.10:FF:000068">
    <property type="entry name" value="cGMP-dependent protein kinase"/>
    <property type="match status" value="1"/>
</dbReference>
<dbReference type="SUPFAM" id="SSF51206">
    <property type="entry name" value="cAMP-binding domain-like"/>
    <property type="match status" value="2"/>
</dbReference>
<dbReference type="InterPro" id="IPR000595">
    <property type="entry name" value="cNMP-bd_dom"/>
</dbReference>
<feature type="domain" description="Cyclic nucleotide-binding" evidence="5">
    <location>
        <begin position="168"/>
        <end position="283"/>
    </location>
</feature>
<keyword evidence="6" id="KW-0808">Transferase</keyword>
<evidence type="ECO:0000256" key="3">
    <source>
        <dbReference type="ARBA" id="ARBA00024113"/>
    </source>
</evidence>
<dbReference type="CDD" id="cd00038">
    <property type="entry name" value="CAP_ED"/>
    <property type="match status" value="2"/>
</dbReference>
<dbReference type="STRING" id="461836.A0A0L0DDZ9"/>
<evidence type="ECO:0000259" key="5">
    <source>
        <dbReference type="PROSITE" id="PS50042"/>
    </source>
</evidence>
<evidence type="ECO:0000313" key="7">
    <source>
        <dbReference type="Proteomes" id="UP000054408"/>
    </source>
</evidence>
<feature type="region of interest" description="Disordered" evidence="4">
    <location>
        <begin position="57"/>
        <end position="134"/>
    </location>
</feature>
<dbReference type="eggNOG" id="KOG1113">
    <property type="taxonomic scope" value="Eukaryota"/>
</dbReference>
<dbReference type="InterPro" id="IPR050503">
    <property type="entry name" value="cAMP-dep_PK_reg_su-like"/>
</dbReference>
<dbReference type="PROSITE" id="PS00889">
    <property type="entry name" value="CNMP_BINDING_2"/>
    <property type="match status" value="1"/>
</dbReference>
<accession>A0A0L0DDZ9</accession>
<dbReference type="RefSeq" id="XP_013756979.1">
    <property type="nucleotide sequence ID" value="XM_013901525.1"/>
</dbReference>
<evidence type="ECO:0000256" key="1">
    <source>
        <dbReference type="ARBA" id="ARBA00001946"/>
    </source>
</evidence>
<reference evidence="6 7" key="1">
    <citation type="submission" date="2010-05" db="EMBL/GenBank/DDBJ databases">
        <title>The Genome Sequence of Thecamonas trahens ATCC 50062.</title>
        <authorList>
            <consortium name="The Broad Institute Genome Sequencing Platform"/>
            <person name="Russ C."/>
            <person name="Cuomo C."/>
            <person name="Shea T."/>
            <person name="Young S.K."/>
            <person name="Zeng Q."/>
            <person name="Koehrsen M."/>
            <person name="Haas B."/>
            <person name="Borodovsky M."/>
            <person name="Guigo R."/>
            <person name="Alvarado L."/>
            <person name="Berlin A."/>
            <person name="Bochicchio J."/>
            <person name="Borenstein D."/>
            <person name="Chapman S."/>
            <person name="Chen Z."/>
            <person name="Freedman E."/>
            <person name="Gellesch M."/>
            <person name="Goldberg J."/>
            <person name="Griggs A."/>
            <person name="Gujja S."/>
            <person name="Heilman E."/>
            <person name="Heiman D."/>
            <person name="Hepburn T."/>
            <person name="Howarth C."/>
            <person name="Jen D."/>
            <person name="Larson L."/>
            <person name="Mehta T."/>
            <person name="Park D."/>
            <person name="Pearson M."/>
            <person name="Roberts A."/>
            <person name="Saif S."/>
            <person name="Shenoy N."/>
            <person name="Sisk P."/>
            <person name="Stolte C."/>
            <person name="Sykes S."/>
            <person name="Thomson T."/>
            <person name="Walk T."/>
            <person name="White J."/>
            <person name="Yandava C."/>
            <person name="Burger G."/>
            <person name="Gray M.W."/>
            <person name="Holland P.W.H."/>
            <person name="King N."/>
            <person name="Lang F.B.F."/>
            <person name="Roger A.J."/>
            <person name="Ruiz-Trillo I."/>
            <person name="Lander E."/>
            <person name="Nusbaum C."/>
        </authorList>
    </citation>
    <scope>NUCLEOTIDE SEQUENCE [LARGE SCALE GENOMIC DNA]</scope>
    <source>
        <strain evidence="6 7">ATCC 50062</strain>
    </source>
</reference>
<dbReference type="GO" id="GO:0016301">
    <property type="term" value="F:kinase activity"/>
    <property type="evidence" value="ECO:0007669"/>
    <property type="project" value="UniProtKB-KW"/>
</dbReference>
<organism evidence="6 7">
    <name type="scientific">Thecamonas trahens ATCC 50062</name>
    <dbReference type="NCBI Taxonomy" id="461836"/>
    <lineage>
        <taxon>Eukaryota</taxon>
        <taxon>Apusozoa</taxon>
        <taxon>Apusomonadida</taxon>
        <taxon>Apusomonadidae</taxon>
        <taxon>Thecamonas</taxon>
    </lineage>
</organism>
<keyword evidence="6" id="KW-0418">Kinase</keyword>
<feature type="non-terminal residue" evidence="6">
    <location>
        <position position="1"/>
    </location>
</feature>
<feature type="compositionally biased region" description="Polar residues" evidence="4">
    <location>
        <begin position="61"/>
        <end position="73"/>
    </location>
</feature>
<dbReference type="GeneID" id="25565995"/>
<dbReference type="PROSITE" id="PS50042">
    <property type="entry name" value="CNMP_BINDING_3"/>
    <property type="match status" value="2"/>
</dbReference>
<proteinExistence type="predicted"/>
<dbReference type="GO" id="GO:0030552">
    <property type="term" value="F:cAMP binding"/>
    <property type="evidence" value="ECO:0007669"/>
    <property type="project" value="TreeGrafter"/>
</dbReference>
<feature type="domain" description="Cyclic nucleotide-binding" evidence="5">
    <location>
        <begin position="286"/>
        <end position="391"/>
    </location>
</feature>
<dbReference type="InterPro" id="IPR014710">
    <property type="entry name" value="RmlC-like_jellyroll"/>
</dbReference>
<dbReference type="PROSITE" id="PS00888">
    <property type="entry name" value="CNMP_BINDING_1"/>
    <property type="match status" value="1"/>
</dbReference>
<evidence type="ECO:0000313" key="6">
    <source>
        <dbReference type="EMBL" id="KNC50440.1"/>
    </source>
</evidence>
<dbReference type="InterPro" id="IPR018488">
    <property type="entry name" value="cNMP-bd_CS"/>
</dbReference>
<dbReference type="Proteomes" id="UP000054408">
    <property type="component" value="Unassembled WGS sequence"/>
</dbReference>
<dbReference type="GO" id="GO:0046872">
    <property type="term" value="F:metal ion binding"/>
    <property type="evidence" value="ECO:0007669"/>
    <property type="project" value="UniProtKB-KW"/>
</dbReference>
<dbReference type="OrthoDB" id="417078at2759"/>
<dbReference type="GO" id="GO:0005829">
    <property type="term" value="C:cytosol"/>
    <property type="evidence" value="ECO:0007669"/>
    <property type="project" value="TreeGrafter"/>
</dbReference>
<keyword evidence="7" id="KW-1185">Reference proteome</keyword>
<keyword evidence="2" id="KW-0479">Metal-binding</keyword>
<protein>
    <recommendedName>
        <fullName evidence="3">cGMP-dependent protein kinase</fullName>
    </recommendedName>
</protein>